<comment type="caution">
    <text evidence="2">The sequence shown here is derived from an EMBL/GenBank/DDBJ whole genome shotgun (WGS) entry which is preliminary data.</text>
</comment>
<feature type="region of interest" description="Disordered" evidence="1">
    <location>
        <begin position="87"/>
        <end position="119"/>
    </location>
</feature>
<accession>A0A9X2TJ26</accession>
<protein>
    <recommendedName>
        <fullName evidence="4">SAP domain-containing protein</fullName>
    </recommendedName>
</protein>
<dbReference type="EMBL" id="JANUAE010000004">
    <property type="protein sequence ID" value="MCS3709964.1"/>
    <property type="molecule type" value="Genomic_DNA"/>
</dbReference>
<proteinExistence type="predicted"/>
<dbReference type="Proteomes" id="UP001155057">
    <property type="component" value="Unassembled WGS sequence"/>
</dbReference>
<organism evidence="2 3">
    <name type="scientific">Salinibacter ruber</name>
    <dbReference type="NCBI Taxonomy" id="146919"/>
    <lineage>
        <taxon>Bacteria</taxon>
        <taxon>Pseudomonadati</taxon>
        <taxon>Rhodothermota</taxon>
        <taxon>Rhodothermia</taxon>
        <taxon>Rhodothermales</taxon>
        <taxon>Salinibacteraceae</taxon>
        <taxon>Salinibacter</taxon>
    </lineage>
</organism>
<dbReference type="RefSeq" id="WP_259123966.1">
    <property type="nucleotide sequence ID" value="NZ_JANTZO010000005.1"/>
</dbReference>
<sequence>MASYRELFRLHSDTIRKRAREQEISGRGSMSKVEQIAALADEDLSGHVEILDQKKSALVDVAEDLGMDTGGTKDDLQIRIADARVGQIDGHTYPDSEKDGSTRKPASDLESSFESTEQRREAIMKAADRMVATAWEKRTSYLLLESLLPRDEKEPLSIQPGYMQHHPDKIPVVEALVPQLNPKGEEILPLDDRVVATGQEAARLGLTDGESQVVVHSNSEDELSVRPSRRQRDRGSTVILEVMVPHVAFRVHKAEQNPLRLWKTAG</sequence>
<gene>
    <name evidence="2" type="ORF">GGP61_001568</name>
</gene>
<dbReference type="AlphaFoldDB" id="A0A9X2TJ26"/>
<evidence type="ECO:0000313" key="3">
    <source>
        <dbReference type="Proteomes" id="UP001155057"/>
    </source>
</evidence>
<evidence type="ECO:0000256" key="1">
    <source>
        <dbReference type="SAM" id="MobiDB-lite"/>
    </source>
</evidence>
<feature type="compositionally biased region" description="Basic and acidic residues" evidence="1">
    <location>
        <begin position="92"/>
        <end position="107"/>
    </location>
</feature>
<evidence type="ECO:0000313" key="2">
    <source>
        <dbReference type="EMBL" id="MCS3709964.1"/>
    </source>
</evidence>
<evidence type="ECO:0008006" key="4">
    <source>
        <dbReference type="Google" id="ProtNLM"/>
    </source>
</evidence>
<reference evidence="2" key="1">
    <citation type="submission" date="2022-08" db="EMBL/GenBank/DDBJ databases">
        <title>Genomic Encyclopedia of Type Strains, Phase V (KMG-V): Genome sequencing to study the core and pangenomes of soil and plant-associated prokaryotes.</title>
        <authorList>
            <person name="Whitman W."/>
        </authorList>
    </citation>
    <scope>NUCLEOTIDE SEQUENCE</scope>
    <source>
        <strain evidence="2">SP3049</strain>
    </source>
</reference>
<name>A0A9X2TJ26_9BACT</name>